<reference evidence="1 2" key="1">
    <citation type="submission" date="2021-06" db="EMBL/GenBank/DDBJ databases">
        <authorList>
            <person name="Sun Q."/>
            <person name="Li D."/>
        </authorList>
    </citation>
    <scope>NUCLEOTIDE SEQUENCE [LARGE SCALE GENOMIC DNA]</scope>
    <source>
        <strain evidence="1 2">N19</strain>
    </source>
</reference>
<organism evidence="1 2">
    <name type="scientific">Intestinibacter bartlettii</name>
    <dbReference type="NCBI Taxonomy" id="261299"/>
    <lineage>
        <taxon>Bacteria</taxon>
        <taxon>Bacillati</taxon>
        <taxon>Bacillota</taxon>
        <taxon>Clostridia</taxon>
        <taxon>Peptostreptococcales</taxon>
        <taxon>Peptostreptococcaceae</taxon>
        <taxon>Intestinibacter</taxon>
    </lineage>
</organism>
<proteinExistence type="predicted"/>
<gene>
    <name evidence="1" type="ORF">KQI20_09680</name>
</gene>
<sequence>MTREELNIITESVFNNLLSQKYSSEELIKKITDLSEENGEELNANQFAMFLFYQNLEFTKDYINEVLENVLLNKNI</sequence>
<name>A0ABS6DZN3_9FIRM</name>
<protein>
    <submittedName>
        <fullName evidence="1">Uncharacterized protein</fullName>
    </submittedName>
</protein>
<comment type="caution">
    <text evidence="1">The sequence shown here is derived from an EMBL/GenBank/DDBJ whole genome shotgun (WGS) entry which is preliminary data.</text>
</comment>
<evidence type="ECO:0000313" key="1">
    <source>
        <dbReference type="EMBL" id="MBU5336707.1"/>
    </source>
</evidence>
<dbReference type="EMBL" id="JAHLOQ010000026">
    <property type="protein sequence ID" value="MBU5336707.1"/>
    <property type="molecule type" value="Genomic_DNA"/>
</dbReference>
<dbReference type="Proteomes" id="UP001196301">
    <property type="component" value="Unassembled WGS sequence"/>
</dbReference>
<accession>A0ABS6DZN3</accession>
<dbReference type="RefSeq" id="WP_216570312.1">
    <property type="nucleotide sequence ID" value="NZ_JAHLOQ010000026.1"/>
</dbReference>
<evidence type="ECO:0000313" key="2">
    <source>
        <dbReference type="Proteomes" id="UP001196301"/>
    </source>
</evidence>
<keyword evidence="2" id="KW-1185">Reference proteome</keyword>